<evidence type="ECO:0000313" key="2">
    <source>
        <dbReference type="Proteomes" id="UP000184436"/>
    </source>
</evidence>
<accession>A0A1M5CIY4</accession>
<dbReference type="STRING" id="871325.SAMN05444349_12467"/>
<organism evidence="1 2">
    <name type="scientific">Bacteroides faecichinchillae</name>
    <dbReference type="NCBI Taxonomy" id="871325"/>
    <lineage>
        <taxon>Bacteria</taxon>
        <taxon>Pseudomonadati</taxon>
        <taxon>Bacteroidota</taxon>
        <taxon>Bacteroidia</taxon>
        <taxon>Bacteroidales</taxon>
        <taxon>Bacteroidaceae</taxon>
        <taxon>Bacteroides</taxon>
    </lineage>
</organism>
<dbReference type="AlphaFoldDB" id="A0A1M5CIY4"/>
<keyword evidence="2" id="KW-1185">Reference proteome</keyword>
<reference evidence="1 2" key="1">
    <citation type="submission" date="2016-11" db="EMBL/GenBank/DDBJ databases">
        <authorList>
            <person name="Jaros S."/>
            <person name="Januszkiewicz K."/>
            <person name="Wedrychowicz H."/>
        </authorList>
    </citation>
    <scope>NUCLEOTIDE SEQUENCE [LARGE SCALE GENOMIC DNA]</scope>
    <source>
        <strain evidence="1 2">DSM 26883</strain>
    </source>
</reference>
<evidence type="ECO:0000313" key="1">
    <source>
        <dbReference type="EMBL" id="SHF54688.1"/>
    </source>
</evidence>
<gene>
    <name evidence="1" type="ORF">SAMN05444349_12467</name>
</gene>
<dbReference type="Proteomes" id="UP000184436">
    <property type="component" value="Unassembled WGS sequence"/>
</dbReference>
<sequence length="57" mass="6902">MEHTSSIATNNNWCYQSFFIDTDYIYFYLHTIIEYSLICKVNVLLEINTLTNWLVCW</sequence>
<protein>
    <submittedName>
        <fullName evidence="1">Uncharacterized protein</fullName>
    </submittedName>
</protein>
<proteinExistence type="predicted"/>
<name>A0A1M5CIY4_9BACE</name>
<dbReference type="EMBL" id="FQVD01000024">
    <property type="protein sequence ID" value="SHF54688.1"/>
    <property type="molecule type" value="Genomic_DNA"/>
</dbReference>